<feature type="transmembrane region" description="Helical" evidence="1">
    <location>
        <begin position="243"/>
        <end position="260"/>
    </location>
</feature>
<feature type="transmembrane region" description="Helical" evidence="1">
    <location>
        <begin position="159"/>
        <end position="180"/>
    </location>
</feature>
<feature type="transmembrane region" description="Helical" evidence="1">
    <location>
        <begin position="186"/>
        <end position="207"/>
    </location>
</feature>
<keyword evidence="3" id="KW-1185">Reference proteome</keyword>
<comment type="caution">
    <text evidence="2">The sequence shown here is derived from an EMBL/GenBank/DDBJ whole genome shotgun (WGS) entry which is preliminary data.</text>
</comment>
<feature type="transmembrane region" description="Helical" evidence="1">
    <location>
        <begin position="318"/>
        <end position="338"/>
    </location>
</feature>
<name>A0A8H7UBZ1_9FUNG</name>
<sequence length="401" mass="45029">MQTTVLPRHLKPDFVHHAQFIGKFSDSSVPAAVVASGVAFFPYLAAIDRSVTAHIKYHRRTANGSLYKQQWLPLLGSLLSDSYQMIFIYKAYKNNKEKKAAQTELPHYDRKLTDPSLDGSIESRSPPSIIAMPQQDVPTPEMAMPTQTLDEKKAARKQWIILGVTLFVDIVIPLVLYYILKNYISLLAALLISSAPPIIMIVGKFIIYRQFDPLGLIIVFGFVLSAILSVVDSNPRIILLKDSIVSSATGLIFLLSLLPLRFGRHHLRPLTYGISAEMMSAAPKVQYVKDGEFIEQTPTQFSWEHVQFFRNDMRMLTAMWGIVLLLEFVARLIMYFSPLTIDQLVLYSNIVLGCLLGSMGVFTIIYSHHLRTKTRKAVQEILARFASEAVTSSNAGFTDSV</sequence>
<keyword evidence="1" id="KW-1133">Transmembrane helix</keyword>
<proteinExistence type="predicted"/>
<keyword evidence="1" id="KW-0472">Membrane</keyword>
<organism evidence="2 3">
    <name type="scientific">Umbelopsis vinacea</name>
    <dbReference type="NCBI Taxonomy" id="44442"/>
    <lineage>
        <taxon>Eukaryota</taxon>
        <taxon>Fungi</taxon>
        <taxon>Fungi incertae sedis</taxon>
        <taxon>Mucoromycota</taxon>
        <taxon>Mucoromycotina</taxon>
        <taxon>Umbelopsidomycetes</taxon>
        <taxon>Umbelopsidales</taxon>
        <taxon>Umbelopsidaceae</taxon>
        <taxon>Umbelopsis</taxon>
    </lineage>
</organism>
<feature type="transmembrane region" description="Helical" evidence="1">
    <location>
        <begin position="344"/>
        <end position="366"/>
    </location>
</feature>
<keyword evidence="1" id="KW-0812">Transmembrane</keyword>
<accession>A0A8H7UBZ1</accession>
<feature type="transmembrane region" description="Helical" evidence="1">
    <location>
        <begin position="29"/>
        <end position="47"/>
    </location>
</feature>
<protein>
    <submittedName>
        <fullName evidence="2">Uncharacterized protein</fullName>
    </submittedName>
</protein>
<dbReference type="AlphaFoldDB" id="A0A8H7UBZ1"/>
<evidence type="ECO:0000313" key="3">
    <source>
        <dbReference type="Proteomes" id="UP000612746"/>
    </source>
</evidence>
<feature type="transmembrane region" description="Helical" evidence="1">
    <location>
        <begin position="214"/>
        <end position="231"/>
    </location>
</feature>
<gene>
    <name evidence="2" type="ORF">INT44_000435</name>
</gene>
<evidence type="ECO:0000313" key="2">
    <source>
        <dbReference type="EMBL" id="KAG2175957.1"/>
    </source>
</evidence>
<dbReference type="EMBL" id="JAEPRA010000014">
    <property type="protein sequence ID" value="KAG2175957.1"/>
    <property type="molecule type" value="Genomic_DNA"/>
</dbReference>
<dbReference type="Proteomes" id="UP000612746">
    <property type="component" value="Unassembled WGS sequence"/>
</dbReference>
<dbReference type="OrthoDB" id="9996464at2759"/>
<reference evidence="2" key="1">
    <citation type="submission" date="2020-12" db="EMBL/GenBank/DDBJ databases">
        <title>Metabolic potential, ecology and presence of endohyphal bacteria is reflected in genomic diversity of Mucoromycotina.</title>
        <authorList>
            <person name="Muszewska A."/>
            <person name="Okrasinska A."/>
            <person name="Steczkiewicz K."/>
            <person name="Drgas O."/>
            <person name="Orlowska M."/>
            <person name="Perlinska-Lenart U."/>
            <person name="Aleksandrzak-Piekarczyk T."/>
            <person name="Szatraj K."/>
            <person name="Zielenkiewicz U."/>
            <person name="Pilsyk S."/>
            <person name="Malc E."/>
            <person name="Mieczkowski P."/>
            <person name="Kruszewska J.S."/>
            <person name="Biernat P."/>
            <person name="Pawlowska J."/>
        </authorList>
    </citation>
    <scope>NUCLEOTIDE SEQUENCE</scope>
    <source>
        <strain evidence="2">WA0000051536</strain>
    </source>
</reference>
<dbReference type="NCBIfam" id="NF041646">
    <property type="entry name" value="VC0807_fam"/>
    <property type="match status" value="1"/>
</dbReference>
<evidence type="ECO:0000256" key="1">
    <source>
        <dbReference type="SAM" id="Phobius"/>
    </source>
</evidence>